<evidence type="ECO:0000259" key="2">
    <source>
        <dbReference type="Pfam" id="PF02668"/>
    </source>
</evidence>
<dbReference type="Gene3D" id="3.60.130.10">
    <property type="entry name" value="Clavaminate synthase-like"/>
    <property type="match status" value="1"/>
</dbReference>
<dbReference type="VEuPathDB" id="FungiDB:SPRG_16431"/>
<protein>
    <recommendedName>
        <fullName evidence="2">TauD/TfdA-like domain-containing protein</fullName>
    </recommendedName>
</protein>
<feature type="domain" description="TauD/TfdA-like" evidence="2">
    <location>
        <begin position="20"/>
        <end position="121"/>
    </location>
</feature>
<keyword evidence="4" id="KW-1185">Reference proteome</keyword>
<dbReference type="GeneID" id="24138058"/>
<proteinExistence type="predicted"/>
<organism evidence="3 4">
    <name type="scientific">Saprolegnia parasitica (strain CBS 223.65)</name>
    <dbReference type="NCBI Taxonomy" id="695850"/>
    <lineage>
        <taxon>Eukaryota</taxon>
        <taxon>Sar</taxon>
        <taxon>Stramenopiles</taxon>
        <taxon>Oomycota</taxon>
        <taxon>Saprolegniomycetes</taxon>
        <taxon>Saprolegniales</taxon>
        <taxon>Saprolegniaceae</taxon>
        <taxon>Saprolegnia</taxon>
    </lineage>
</organism>
<dbReference type="AlphaFoldDB" id="A0A067BV55"/>
<reference evidence="3 4" key="1">
    <citation type="journal article" date="2013" name="PLoS Genet.">
        <title>Distinctive expansion of potential virulence genes in the genome of the oomycete fish pathogen Saprolegnia parasitica.</title>
        <authorList>
            <person name="Jiang R.H."/>
            <person name="de Bruijn I."/>
            <person name="Haas B.J."/>
            <person name="Belmonte R."/>
            <person name="Lobach L."/>
            <person name="Christie J."/>
            <person name="van den Ackerveken G."/>
            <person name="Bottin A."/>
            <person name="Bulone V."/>
            <person name="Diaz-Moreno S.M."/>
            <person name="Dumas B."/>
            <person name="Fan L."/>
            <person name="Gaulin E."/>
            <person name="Govers F."/>
            <person name="Grenville-Briggs L.J."/>
            <person name="Horner N.R."/>
            <person name="Levin J.Z."/>
            <person name="Mammella M."/>
            <person name="Meijer H.J."/>
            <person name="Morris P."/>
            <person name="Nusbaum C."/>
            <person name="Oome S."/>
            <person name="Phillips A.J."/>
            <person name="van Rooyen D."/>
            <person name="Rzeszutek E."/>
            <person name="Saraiva M."/>
            <person name="Secombes C.J."/>
            <person name="Seidl M.F."/>
            <person name="Snel B."/>
            <person name="Stassen J.H."/>
            <person name="Sykes S."/>
            <person name="Tripathy S."/>
            <person name="van den Berg H."/>
            <person name="Vega-Arreguin J.C."/>
            <person name="Wawra S."/>
            <person name="Young S.K."/>
            <person name="Zeng Q."/>
            <person name="Dieguez-Uribeondo J."/>
            <person name="Russ C."/>
            <person name="Tyler B.M."/>
            <person name="van West P."/>
        </authorList>
    </citation>
    <scope>NUCLEOTIDE SEQUENCE [LARGE SCALE GENOMIC DNA]</scope>
    <source>
        <strain evidence="3 4">CBS 223.65</strain>
    </source>
</reference>
<dbReference type="Pfam" id="PF02668">
    <property type="entry name" value="TauD"/>
    <property type="match status" value="1"/>
</dbReference>
<dbReference type="Proteomes" id="UP000030745">
    <property type="component" value="Unassembled WGS sequence"/>
</dbReference>
<dbReference type="SUPFAM" id="SSF51197">
    <property type="entry name" value="Clavaminate synthase-like"/>
    <property type="match status" value="1"/>
</dbReference>
<dbReference type="EMBL" id="KK583486">
    <property type="protein sequence ID" value="KDO18156.1"/>
    <property type="molecule type" value="Genomic_DNA"/>
</dbReference>
<gene>
    <name evidence="3" type="ORF">SPRG_16431</name>
</gene>
<keyword evidence="1" id="KW-0560">Oxidoreductase</keyword>
<dbReference type="InterPro" id="IPR003819">
    <property type="entry name" value="TauD/TfdA-like"/>
</dbReference>
<evidence type="ECO:0000313" key="4">
    <source>
        <dbReference type="Proteomes" id="UP000030745"/>
    </source>
</evidence>
<accession>A0A067BV55</accession>
<dbReference type="InterPro" id="IPR042098">
    <property type="entry name" value="TauD-like_sf"/>
</dbReference>
<evidence type="ECO:0000313" key="3">
    <source>
        <dbReference type="EMBL" id="KDO18156.1"/>
    </source>
</evidence>
<name>A0A067BV55_SAPPC</name>
<dbReference type="RefSeq" id="XP_012211130.1">
    <property type="nucleotide sequence ID" value="XM_012355740.1"/>
</dbReference>
<dbReference type="OrthoDB" id="10021843at2759"/>
<dbReference type="KEGG" id="spar:SPRG_16431"/>
<sequence length="124" mass="14196">MTAQTAANAMYGSASLTHYADIVSRHPVTGEEILRFHEPWGADRTEYQPTTITIQKKDGGSEDEYATEQAWCFETLVPLLYDATFCYSHQWRKGDFVLSDNFVQLHSRTPMAKVGREIQRIHIN</sequence>
<dbReference type="GO" id="GO:0016491">
    <property type="term" value="F:oxidoreductase activity"/>
    <property type="evidence" value="ECO:0007669"/>
    <property type="project" value="UniProtKB-KW"/>
</dbReference>
<evidence type="ECO:0000256" key="1">
    <source>
        <dbReference type="ARBA" id="ARBA00023002"/>
    </source>
</evidence>
<dbReference type="STRING" id="695850.A0A067BV55"/>